<reference evidence="10" key="1">
    <citation type="submission" date="2013-12" db="EMBL/GenBank/DDBJ databases">
        <authorList>
            <person name="Omoto C.K."/>
            <person name="Sibley D."/>
            <person name="Venepally P."/>
            <person name="Hadjithomas M."/>
            <person name="Karamycheva S."/>
            <person name="Brunk B."/>
            <person name="Roos D."/>
            <person name="Caler E."/>
            <person name="Lorenzi H."/>
        </authorList>
    </citation>
    <scope>NUCLEOTIDE SEQUENCE</scope>
</reference>
<dbReference type="GO" id="GO:0036430">
    <property type="term" value="F:CMP kinase activity"/>
    <property type="evidence" value="ECO:0007669"/>
    <property type="project" value="RHEA"/>
</dbReference>
<dbReference type="Pfam" id="PF02224">
    <property type="entry name" value="Cytidylate_kin"/>
    <property type="match status" value="1"/>
</dbReference>
<evidence type="ECO:0000313" key="10">
    <source>
        <dbReference type="EMBL" id="EZG55523.1"/>
    </source>
</evidence>
<protein>
    <recommendedName>
        <fullName evidence="2">(d)CMP kinase</fullName>
        <ecNumber evidence="2">2.7.4.25</ecNumber>
    </recommendedName>
</protein>
<dbReference type="OMA" id="RAITWWM"/>
<evidence type="ECO:0000256" key="4">
    <source>
        <dbReference type="ARBA" id="ARBA00022741"/>
    </source>
</evidence>
<dbReference type="InterPro" id="IPR027417">
    <property type="entry name" value="P-loop_NTPase"/>
</dbReference>
<dbReference type="GO" id="GO:0036431">
    <property type="term" value="F:dCMP kinase activity"/>
    <property type="evidence" value="ECO:0007669"/>
    <property type="project" value="InterPro"/>
</dbReference>
<keyword evidence="4" id="KW-0547">Nucleotide-binding</keyword>
<proteinExistence type="inferred from homology"/>
<accession>A0A023B3F1</accession>
<dbReference type="GO" id="GO:0005524">
    <property type="term" value="F:ATP binding"/>
    <property type="evidence" value="ECO:0007669"/>
    <property type="project" value="UniProtKB-KW"/>
</dbReference>
<evidence type="ECO:0000256" key="7">
    <source>
        <dbReference type="ARBA" id="ARBA00047615"/>
    </source>
</evidence>
<evidence type="ECO:0000256" key="1">
    <source>
        <dbReference type="ARBA" id="ARBA00009427"/>
    </source>
</evidence>
<dbReference type="VEuPathDB" id="CryptoDB:GNI_111330"/>
<feature type="domain" description="Cytidylate kinase" evidence="9">
    <location>
        <begin position="15"/>
        <end position="235"/>
    </location>
</feature>
<evidence type="ECO:0000256" key="3">
    <source>
        <dbReference type="ARBA" id="ARBA00022679"/>
    </source>
</evidence>
<keyword evidence="3 10" id="KW-0808">Transferase</keyword>
<keyword evidence="6" id="KW-0067">ATP-binding</keyword>
<dbReference type="Gene3D" id="3.40.50.300">
    <property type="entry name" value="P-loop containing nucleotide triphosphate hydrolases"/>
    <property type="match status" value="1"/>
</dbReference>
<dbReference type="Proteomes" id="UP000019763">
    <property type="component" value="Unassembled WGS sequence"/>
</dbReference>
<dbReference type="RefSeq" id="XP_011131509.1">
    <property type="nucleotide sequence ID" value="XM_011133207.1"/>
</dbReference>
<evidence type="ECO:0000313" key="11">
    <source>
        <dbReference type="Proteomes" id="UP000019763"/>
    </source>
</evidence>
<dbReference type="AlphaFoldDB" id="A0A023B3F1"/>
<organism evidence="10 11">
    <name type="scientific">Gregarina niphandrodes</name>
    <name type="common">Septate eugregarine</name>
    <dbReference type="NCBI Taxonomy" id="110365"/>
    <lineage>
        <taxon>Eukaryota</taxon>
        <taxon>Sar</taxon>
        <taxon>Alveolata</taxon>
        <taxon>Apicomplexa</taxon>
        <taxon>Conoidasida</taxon>
        <taxon>Gregarinasina</taxon>
        <taxon>Eugregarinorida</taxon>
        <taxon>Gregarinidae</taxon>
        <taxon>Gregarina</taxon>
    </lineage>
</organism>
<evidence type="ECO:0000256" key="8">
    <source>
        <dbReference type="ARBA" id="ARBA00048478"/>
    </source>
</evidence>
<gene>
    <name evidence="10" type="ORF">GNI_111330</name>
</gene>
<name>A0A023B3F1_GRENI</name>
<dbReference type="InterPro" id="IPR011994">
    <property type="entry name" value="Cytidylate_kinase_dom"/>
</dbReference>
<evidence type="ECO:0000256" key="6">
    <source>
        <dbReference type="ARBA" id="ARBA00022840"/>
    </source>
</evidence>
<comment type="catalytic activity">
    <reaction evidence="8">
        <text>CMP + ATP = CDP + ADP</text>
        <dbReference type="Rhea" id="RHEA:11600"/>
        <dbReference type="ChEBI" id="CHEBI:30616"/>
        <dbReference type="ChEBI" id="CHEBI:58069"/>
        <dbReference type="ChEBI" id="CHEBI:60377"/>
        <dbReference type="ChEBI" id="CHEBI:456216"/>
        <dbReference type="EC" id="2.7.4.25"/>
    </reaction>
</comment>
<keyword evidence="11" id="KW-1185">Reference proteome</keyword>
<dbReference type="EMBL" id="AFNH02000832">
    <property type="protein sequence ID" value="EZG55523.1"/>
    <property type="molecule type" value="Genomic_DNA"/>
</dbReference>
<sequence>MTGATKTKVAADLVVAVDGPASSGKSATFARVAEKLGMRFIDTGLFYRAACLTALRYGMDCADTDAICEQVLVTEGDKPWGLQFHTDGTVSIFERDGEQRVTVKDLGSPKIDSVVSTVASNARVRQKLMGLQRRLANQQKPCIVLGRDIGTVILPEAKIKIYLDSSVEARANRRFSQFGSKGALSYEEVYEAIARRDEADKTRAVSPLVKPDDAIVIDNTNLSLEDTVQRAVDVITGK</sequence>
<dbReference type="HAMAP" id="MF_00238">
    <property type="entry name" value="Cytidyl_kinase_type1"/>
    <property type="match status" value="1"/>
</dbReference>
<comment type="similarity">
    <text evidence="1">Belongs to the cytidylate kinase family. Type 1 subfamily.</text>
</comment>
<evidence type="ECO:0000259" key="9">
    <source>
        <dbReference type="Pfam" id="PF02224"/>
    </source>
</evidence>
<dbReference type="OrthoDB" id="10263145at2759"/>
<evidence type="ECO:0000256" key="5">
    <source>
        <dbReference type="ARBA" id="ARBA00022777"/>
    </source>
</evidence>
<evidence type="ECO:0000256" key="2">
    <source>
        <dbReference type="ARBA" id="ARBA00012906"/>
    </source>
</evidence>
<comment type="catalytic activity">
    <reaction evidence="7">
        <text>dCMP + ATP = dCDP + ADP</text>
        <dbReference type="Rhea" id="RHEA:25094"/>
        <dbReference type="ChEBI" id="CHEBI:30616"/>
        <dbReference type="ChEBI" id="CHEBI:57566"/>
        <dbReference type="ChEBI" id="CHEBI:58593"/>
        <dbReference type="ChEBI" id="CHEBI:456216"/>
        <dbReference type="EC" id="2.7.4.25"/>
    </reaction>
</comment>
<dbReference type="GeneID" id="22913929"/>
<dbReference type="EC" id="2.7.4.25" evidence="2"/>
<dbReference type="NCBIfam" id="TIGR00017">
    <property type="entry name" value="cmk"/>
    <property type="match status" value="1"/>
</dbReference>
<keyword evidence="5 10" id="KW-0418">Kinase</keyword>
<dbReference type="eggNOG" id="ENOG502SA96">
    <property type="taxonomic scope" value="Eukaryota"/>
</dbReference>
<dbReference type="InterPro" id="IPR003136">
    <property type="entry name" value="Cytidylate_kin"/>
</dbReference>
<comment type="caution">
    <text evidence="10">The sequence shown here is derived from an EMBL/GenBank/DDBJ whole genome shotgun (WGS) entry which is preliminary data.</text>
</comment>
<dbReference type="SUPFAM" id="SSF52540">
    <property type="entry name" value="P-loop containing nucleoside triphosphate hydrolases"/>
    <property type="match status" value="1"/>
</dbReference>
<dbReference type="CDD" id="cd02020">
    <property type="entry name" value="CMPK"/>
    <property type="match status" value="1"/>
</dbReference>